<keyword evidence="2" id="KW-1185">Reference proteome</keyword>
<dbReference type="RefSeq" id="WP_158871537.1">
    <property type="nucleotide sequence ID" value="NZ_CP046401.1"/>
</dbReference>
<sequence>MQRLSQRLWGLFLELVKTITELFDEIDQIQLFERIIQDQELYEKIARLFEPVENIKDAA</sequence>
<protein>
    <submittedName>
        <fullName evidence="1">Uncharacterized protein</fullName>
    </submittedName>
</protein>
<evidence type="ECO:0000313" key="2">
    <source>
        <dbReference type="Proteomes" id="UP000428260"/>
    </source>
</evidence>
<dbReference type="EMBL" id="CP046401">
    <property type="protein sequence ID" value="QGY47547.1"/>
    <property type="molecule type" value="Genomic_DNA"/>
</dbReference>
<proteinExistence type="predicted"/>
<dbReference type="KEGG" id="mcos:GM418_28920"/>
<dbReference type="AlphaFoldDB" id="A0A6I6K4H7"/>
<name>A0A6I6K4H7_9BACT</name>
<reference evidence="1 2" key="1">
    <citation type="submission" date="2019-11" db="EMBL/GenBank/DDBJ databases">
        <authorList>
            <person name="Zheng R.K."/>
            <person name="Sun C.M."/>
        </authorList>
    </citation>
    <scope>NUCLEOTIDE SEQUENCE [LARGE SCALE GENOMIC DNA]</scope>
    <source>
        <strain evidence="1 2">WC007</strain>
    </source>
</reference>
<accession>A0A6I6K4H7</accession>
<organism evidence="1 2">
    <name type="scientific">Maribellus comscasis</name>
    <dbReference type="NCBI Taxonomy" id="2681766"/>
    <lineage>
        <taxon>Bacteria</taxon>
        <taxon>Pseudomonadati</taxon>
        <taxon>Bacteroidota</taxon>
        <taxon>Bacteroidia</taxon>
        <taxon>Marinilabiliales</taxon>
        <taxon>Prolixibacteraceae</taxon>
        <taxon>Maribellus</taxon>
    </lineage>
</organism>
<dbReference type="Proteomes" id="UP000428260">
    <property type="component" value="Chromosome"/>
</dbReference>
<gene>
    <name evidence="1" type="ORF">GM418_28920</name>
</gene>
<evidence type="ECO:0000313" key="1">
    <source>
        <dbReference type="EMBL" id="QGY47547.1"/>
    </source>
</evidence>